<keyword evidence="1" id="KW-1133">Transmembrane helix</keyword>
<dbReference type="EMBL" id="UINC01015622">
    <property type="protein sequence ID" value="SVA65658.1"/>
    <property type="molecule type" value="Genomic_DNA"/>
</dbReference>
<evidence type="ECO:0000313" key="2">
    <source>
        <dbReference type="EMBL" id="SVA65658.1"/>
    </source>
</evidence>
<sequence length="57" mass="7004">MLSKKLYLHVVQFINWQLILLEYLLYGIEFVCFGYWHTSCIHVWLLVNLNKFKLEEN</sequence>
<reference evidence="2" key="1">
    <citation type="submission" date="2018-05" db="EMBL/GenBank/DDBJ databases">
        <authorList>
            <person name="Lanie J.A."/>
            <person name="Ng W.-L."/>
            <person name="Kazmierczak K.M."/>
            <person name="Andrzejewski T.M."/>
            <person name="Davidsen T.M."/>
            <person name="Wayne K.J."/>
            <person name="Tettelin H."/>
            <person name="Glass J.I."/>
            <person name="Rusch D."/>
            <person name="Podicherti R."/>
            <person name="Tsui H.-C.T."/>
            <person name="Winkler M.E."/>
        </authorList>
    </citation>
    <scope>NUCLEOTIDE SEQUENCE</scope>
</reference>
<protein>
    <submittedName>
        <fullName evidence="2">Uncharacterized protein</fullName>
    </submittedName>
</protein>
<feature type="transmembrane region" description="Helical" evidence="1">
    <location>
        <begin position="23"/>
        <end position="47"/>
    </location>
</feature>
<keyword evidence="1" id="KW-0472">Membrane</keyword>
<organism evidence="2">
    <name type="scientific">marine metagenome</name>
    <dbReference type="NCBI Taxonomy" id="408172"/>
    <lineage>
        <taxon>unclassified sequences</taxon>
        <taxon>metagenomes</taxon>
        <taxon>ecological metagenomes</taxon>
    </lineage>
</organism>
<gene>
    <name evidence="2" type="ORF">METZ01_LOCUS118512</name>
</gene>
<keyword evidence="1" id="KW-0812">Transmembrane</keyword>
<accession>A0A381XLN7</accession>
<evidence type="ECO:0000256" key="1">
    <source>
        <dbReference type="SAM" id="Phobius"/>
    </source>
</evidence>
<proteinExistence type="predicted"/>
<dbReference type="AlphaFoldDB" id="A0A381XLN7"/>
<name>A0A381XLN7_9ZZZZ</name>